<evidence type="ECO:0000313" key="2">
    <source>
        <dbReference type="EMBL" id="MFD2422312.1"/>
    </source>
</evidence>
<dbReference type="Proteomes" id="UP001597417">
    <property type="component" value="Unassembled WGS sequence"/>
</dbReference>
<proteinExistence type="predicted"/>
<feature type="region of interest" description="Disordered" evidence="1">
    <location>
        <begin position="86"/>
        <end position="135"/>
    </location>
</feature>
<accession>A0ABW5G9B5</accession>
<sequence length="135" mass="15468">MSAQERLRRAVEAIESAAREQHERRELTERKLIETEAKAKAAFRKEVDAAVRYAGHMEELARREKEAGGWATGKTLSDNENVMGFEVEEDHRPVEVPFAGAADRTESTAAPLPRRRRRRDDVDDDEDFSTTNWLD</sequence>
<name>A0ABW5G9B5_9PSEU</name>
<organism evidence="2 3">
    <name type="scientific">Amycolatopsis pigmentata</name>
    <dbReference type="NCBI Taxonomy" id="450801"/>
    <lineage>
        <taxon>Bacteria</taxon>
        <taxon>Bacillati</taxon>
        <taxon>Actinomycetota</taxon>
        <taxon>Actinomycetes</taxon>
        <taxon>Pseudonocardiales</taxon>
        <taxon>Pseudonocardiaceae</taxon>
        <taxon>Amycolatopsis</taxon>
    </lineage>
</organism>
<evidence type="ECO:0000256" key="1">
    <source>
        <dbReference type="SAM" id="MobiDB-lite"/>
    </source>
</evidence>
<comment type="caution">
    <text evidence="2">The sequence shown here is derived from an EMBL/GenBank/DDBJ whole genome shotgun (WGS) entry which is preliminary data.</text>
</comment>
<gene>
    <name evidence="2" type="ORF">ACFSXZ_38920</name>
</gene>
<keyword evidence="3" id="KW-1185">Reference proteome</keyword>
<reference evidence="3" key="1">
    <citation type="journal article" date="2019" name="Int. J. Syst. Evol. Microbiol.">
        <title>The Global Catalogue of Microorganisms (GCM) 10K type strain sequencing project: providing services to taxonomists for standard genome sequencing and annotation.</title>
        <authorList>
            <consortium name="The Broad Institute Genomics Platform"/>
            <consortium name="The Broad Institute Genome Sequencing Center for Infectious Disease"/>
            <person name="Wu L."/>
            <person name="Ma J."/>
        </authorList>
    </citation>
    <scope>NUCLEOTIDE SEQUENCE [LARGE SCALE GENOMIC DNA]</scope>
    <source>
        <strain evidence="3">CGMCC 4.7645</strain>
    </source>
</reference>
<dbReference type="RefSeq" id="WP_378271330.1">
    <property type="nucleotide sequence ID" value="NZ_JBHUKR010000026.1"/>
</dbReference>
<evidence type="ECO:0000313" key="3">
    <source>
        <dbReference type="Proteomes" id="UP001597417"/>
    </source>
</evidence>
<protein>
    <submittedName>
        <fullName evidence="2">Uncharacterized protein</fullName>
    </submittedName>
</protein>
<dbReference type="EMBL" id="JBHUKR010000026">
    <property type="protein sequence ID" value="MFD2422312.1"/>
    <property type="molecule type" value="Genomic_DNA"/>
</dbReference>